<keyword evidence="7 9" id="KW-1208">Phospholipid metabolism</keyword>
<name>A0A7D4CB90_9BACT</name>
<evidence type="ECO:0000256" key="8">
    <source>
        <dbReference type="ARBA" id="ARBA00047288"/>
    </source>
</evidence>
<dbReference type="NCBIfam" id="TIGR01768">
    <property type="entry name" value="GGGP-family"/>
    <property type="match status" value="1"/>
</dbReference>
<comment type="function">
    <text evidence="9">Prenyltransferase that catalyzes the transfer of the geranylgeranyl moiety of geranylgeranyl diphosphate (GGPP) to the C3 hydroxyl of sn-glycerol-1-phosphate (G1P).</text>
</comment>
<feature type="binding site" evidence="9">
    <location>
        <position position="47"/>
    </location>
    <ligand>
        <name>Mg(2+)</name>
        <dbReference type="ChEBI" id="CHEBI:18420"/>
    </ligand>
</feature>
<feature type="binding site" evidence="9">
    <location>
        <begin position="197"/>
        <end position="198"/>
    </location>
    <ligand>
        <name>sn-glycerol 1-phosphate</name>
        <dbReference type="ChEBI" id="CHEBI:57685"/>
    </ligand>
</feature>
<dbReference type="Proteomes" id="UP000500961">
    <property type="component" value="Chromosome"/>
</dbReference>
<accession>A0A7D4CB90</accession>
<dbReference type="InterPro" id="IPR039074">
    <property type="entry name" value="GGGP/HepGP_synthase_I"/>
</dbReference>
<evidence type="ECO:0000256" key="1">
    <source>
        <dbReference type="ARBA" id="ARBA00022516"/>
    </source>
</evidence>
<dbReference type="AlphaFoldDB" id="A0A7D4CB90"/>
<dbReference type="Gene3D" id="3.20.20.390">
    <property type="entry name" value="FMN-linked oxidoreductases"/>
    <property type="match status" value="1"/>
</dbReference>
<dbReference type="GO" id="GO:0047294">
    <property type="term" value="F:phosphoglycerol geranylgeranyltransferase activity"/>
    <property type="evidence" value="ECO:0007669"/>
    <property type="project" value="UniProtKB-UniRule"/>
</dbReference>
<dbReference type="InterPro" id="IPR038597">
    <property type="entry name" value="GGGP/HepGP_synthase_sf"/>
</dbReference>
<reference evidence="10 11" key="1">
    <citation type="submission" date="2019-07" db="EMBL/GenBank/DDBJ databases">
        <title>Thalassofilum flectens gen. nov., sp. nov., a novel moderate thermophilic anaerobe from a shallow sea hot spring in Kunashir Island (Russia), representing a new family in the order Bacteroidales, and proposal of Thalassofilacea fam. nov.</title>
        <authorList>
            <person name="Kochetkova T.V."/>
            <person name="Podosokorskaya O.A."/>
            <person name="Novikov A."/>
            <person name="Elcheninov A.G."/>
            <person name="Toshchakov S.V."/>
            <person name="Kublanov I.V."/>
        </authorList>
    </citation>
    <scope>NUCLEOTIDE SEQUENCE [LARGE SCALE GENOMIC DNA]</scope>
    <source>
        <strain evidence="10 11">38-H</strain>
    </source>
</reference>
<sequence length="232" mass="24541">MALVYDKICHGSLAILIDPDKEGSVDIDKIIENAEKSGASLLFVGGSLVNSPLHEFVERVKRMTSLPVVLFPGSAMQFSPKADGILFLSLISGRNPEFLIGQHVNVAAMVKQSNIEVIPTGYILVDGGTPTSVQYMSQTMPIPSNKHEIAVSTAIAGELLGLKAIYLEAGSGALNPVPLKMIEKVKENISIPLIVGGGIKTPQQVTYALSAGANLVVVGNALEKNPLLLTRS</sequence>
<evidence type="ECO:0000256" key="5">
    <source>
        <dbReference type="ARBA" id="ARBA00023098"/>
    </source>
</evidence>
<gene>
    <name evidence="10" type="ORF">FHG85_02990</name>
</gene>
<dbReference type="GO" id="GO:0120536">
    <property type="term" value="F:heptaprenylglyceryl phosphate synthase activity"/>
    <property type="evidence" value="ECO:0007669"/>
    <property type="project" value="UniProtKB-ARBA"/>
</dbReference>
<dbReference type="NCBIfam" id="TIGR01769">
    <property type="entry name" value="GGGP"/>
    <property type="match status" value="1"/>
</dbReference>
<keyword evidence="6 9" id="KW-0594">Phospholipid biosynthesis</keyword>
<comment type="cofactor">
    <cofactor evidence="9">
        <name>Mg(2+)</name>
        <dbReference type="ChEBI" id="CHEBI:18420"/>
    </cofactor>
</comment>
<dbReference type="PANTHER" id="PTHR40029:SF2">
    <property type="entry name" value="HEPTAPRENYLGLYCERYL PHOSPHATE SYNTHASE"/>
    <property type="match status" value="1"/>
</dbReference>
<dbReference type="PANTHER" id="PTHR40029">
    <property type="match status" value="1"/>
</dbReference>
<feature type="binding site" evidence="9">
    <location>
        <begin position="166"/>
        <end position="172"/>
    </location>
    <ligand>
        <name>sn-glycerol 1-phosphate</name>
        <dbReference type="ChEBI" id="CHEBI:57685"/>
    </ligand>
</feature>
<keyword evidence="1 9" id="KW-0444">Lipid biosynthesis</keyword>
<dbReference type="Pfam" id="PF01884">
    <property type="entry name" value="PcrB"/>
    <property type="match status" value="1"/>
</dbReference>
<dbReference type="KEGG" id="ttz:FHG85_02990"/>
<dbReference type="SUPFAM" id="SSF51395">
    <property type="entry name" value="FMN-linked oxidoreductases"/>
    <property type="match status" value="1"/>
</dbReference>
<evidence type="ECO:0000256" key="3">
    <source>
        <dbReference type="ARBA" id="ARBA00022723"/>
    </source>
</evidence>
<dbReference type="EMBL" id="CP041345">
    <property type="protein sequence ID" value="QKG81202.1"/>
    <property type="molecule type" value="Genomic_DNA"/>
</dbReference>
<evidence type="ECO:0000313" key="10">
    <source>
        <dbReference type="EMBL" id="QKG81202.1"/>
    </source>
</evidence>
<evidence type="ECO:0000256" key="9">
    <source>
        <dbReference type="HAMAP-Rule" id="MF_00112"/>
    </source>
</evidence>
<dbReference type="HAMAP" id="MF_00112">
    <property type="entry name" value="GGGP_HepGP_synthase"/>
    <property type="match status" value="1"/>
</dbReference>
<dbReference type="GO" id="GO:0046474">
    <property type="term" value="P:glycerophospholipid biosynthetic process"/>
    <property type="evidence" value="ECO:0007669"/>
    <property type="project" value="UniProtKB-UniRule"/>
</dbReference>
<keyword evidence="11" id="KW-1185">Reference proteome</keyword>
<keyword evidence="5 9" id="KW-0443">Lipid metabolism</keyword>
<feature type="binding site" evidence="9">
    <location>
        <position position="18"/>
    </location>
    <ligand>
        <name>Mg(2+)</name>
        <dbReference type="ChEBI" id="CHEBI:18420"/>
    </ligand>
</feature>
<protein>
    <recommendedName>
        <fullName evidence="9">Geranylgeranylglyceryl phosphate synthase</fullName>
        <shortName evidence="9">GGGP synthase</shortName>
        <shortName evidence="9">GGGPS</shortName>
        <ecNumber evidence="9">2.5.1.41</ecNumber>
    </recommendedName>
    <alternativeName>
        <fullName evidence="9">(S)-3-O-geranylgeranylglyceryl phosphate synthase</fullName>
    </alternativeName>
    <alternativeName>
        <fullName evidence="9">Phosphoglycerol geranylgeranyltransferase</fullName>
    </alternativeName>
</protein>
<evidence type="ECO:0000256" key="4">
    <source>
        <dbReference type="ARBA" id="ARBA00022842"/>
    </source>
</evidence>
<comment type="similarity">
    <text evidence="9">Belongs to the GGGP/HepGP synthase family. Group II subfamily.</text>
</comment>
<dbReference type="GO" id="GO:0005737">
    <property type="term" value="C:cytoplasm"/>
    <property type="evidence" value="ECO:0007669"/>
    <property type="project" value="InterPro"/>
</dbReference>
<comment type="caution">
    <text evidence="9">Lacks conserved residue(s) required for the propagation of feature annotation.</text>
</comment>
<evidence type="ECO:0000256" key="7">
    <source>
        <dbReference type="ARBA" id="ARBA00023264"/>
    </source>
</evidence>
<organism evidence="10 11">
    <name type="scientific">Tenuifilum thalassicum</name>
    <dbReference type="NCBI Taxonomy" id="2590900"/>
    <lineage>
        <taxon>Bacteria</taxon>
        <taxon>Pseudomonadati</taxon>
        <taxon>Bacteroidota</taxon>
        <taxon>Bacteroidia</taxon>
        <taxon>Bacteroidales</taxon>
        <taxon>Tenuifilaceae</taxon>
        <taxon>Tenuifilum</taxon>
    </lineage>
</organism>
<dbReference type="InterPro" id="IPR008205">
    <property type="entry name" value="GGGP_HepGP_synthase"/>
</dbReference>
<dbReference type="NCBIfam" id="NF003198">
    <property type="entry name" value="PRK04169.1-2"/>
    <property type="match status" value="1"/>
</dbReference>
<comment type="catalytic activity">
    <reaction evidence="8 9">
        <text>sn-glycerol 1-phosphate + (2E,6E,10E)-geranylgeranyl diphosphate = sn-3-O-(geranylgeranyl)glycerol 1-phosphate + diphosphate</text>
        <dbReference type="Rhea" id="RHEA:23404"/>
        <dbReference type="ChEBI" id="CHEBI:33019"/>
        <dbReference type="ChEBI" id="CHEBI:57677"/>
        <dbReference type="ChEBI" id="CHEBI:57685"/>
        <dbReference type="ChEBI" id="CHEBI:58756"/>
        <dbReference type="EC" id="2.5.1.41"/>
    </reaction>
</comment>
<keyword evidence="4 9" id="KW-0460">Magnesium</keyword>
<evidence type="ECO:0000256" key="6">
    <source>
        <dbReference type="ARBA" id="ARBA00023209"/>
    </source>
</evidence>
<keyword evidence="2 9" id="KW-0808">Transferase</keyword>
<proteinExistence type="inferred from homology"/>
<feature type="binding site" evidence="9">
    <location>
        <begin position="219"/>
        <end position="220"/>
    </location>
    <ligand>
        <name>sn-glycerol 1-phosphate</name>
        <dbReference type="ChEBI" id="CHEBI:57685"/>
    </ligand>
</feature>
<dbReference type="EC" id="2.5.1.41" evidence="9"/>
<evidence type="ECO:0000256" key="2">
    <source>
        <dbReference type="ARBA" id="ARBA00022679"/>
    </source>
</evidence>
<evidence type="ECO:0000313" key="11">
    <source>
        <dbReference type="Proteomes" id="UP000500961"/>
    </source>
</evidence>
<keyword evidence="3 9" id="KW-0479">Metal-binding</keyword>
<dbReference type="InterPro" id="IPR010946">
    <property type="entry name" value="GGGP_synth"/>
</dbReference>
<dbReference type="GO" id="GO:0000287">
    <property type="term" value="F:magnesium ion binding"/>
    <property type="evidence" value="ECO:0007669"/>
    <property type="project" value="UniProtKB-UniRule"/>
</dbReference>
<dbReference type="CDD" id="cd02812">
    <property type="entry name" value="PcrB_like"/>
    <property type="match status" value="1"/>
</dbReference>